<name>A0A3N4JT73_9PEZI</name>
<protein>
    <submittedName>
        <fullName evidence="1">Uncharacterized protein</fullName>
    </submittedName>
</protein>
<gene>
    <name evidence="1" type="ORF">L873DRAFT_837633</name>
</gene>
<dbReference type="AlphaFoldDB" id="A0A3N4JT73"/>
<proteinExistence type="predicted"/>
<evidence type="ECO:0000313" key="2">
    <source>
        <dbReference type="Proteomes" id="UP000276215"/>
    </source>
</evidence>
<dbReference type="Proteomes" id="UP000276215">
    <property type="component" value="Unassembled WGS sequence"/>
</dbReference>
<reference evidence="1 2" key="1">
    <citation type="journal article" date="2018" name="Nat. Ecol. Evol.">
        <title>Pezizomycetes genomes reveal the molecular basis of ectomycorrhizal truffle lifestyle.</title>
        <authorList>
            <person name="Murat C."/>
            <person name="Payen T."/>
            <person name="Noel B."/>
            <person name="Kuo A."/>
            <person name="Morin E."/>
            <person name="Chen J."/>
            <person name="Kohler A."/>
            <person name="Krizsan K."/>
            <person name="Balestrini R."/>
            <person name="Da Silva C."/>
            <person name="Montanini B."/>
            <person name="Hainaut M."/>
            <person name="Levati E."/>
            <person name="Barry K.W."/>
            <person name="Belfiori B."/>
            <person name="Cichocki N."/>
            <person name="Clum A."/>
            <person name="Dockter R.B."/>
            <person name="Fauchery L."/>
            <person name="Guy J."/>
            <person name="Iotti M."/>
            <person name="Le Tacon F."/>
            <person name="Lindquist E.A."/>
            <person name="Lipzen A."/>
            <person name="Malagnac F."/>
            <person name="Mello A."/>
            <person name="Molinier V."/>
            <person name="Miyauchi S."/>
            <person name="Poulain J."/>
            <person name="Riccioni C."/>
            <person name="Rubini A."/>
            <person name="Sitrit Y."/>
            <person name="Splivallo R."/>
            <person name="Traeger S."/>
            <person name="Wang M."/>
            <person name="Zifcakova L."/>
            <person name="Wipf D."/>
            <person name="Zambonelli A."/>
            <person name="Paolocci F."/>
            <person name="Nowrousian M."/>
            <person name="Ottonello S."/>
            <person name="Baldrian P."/>
            <person name="Spatafora J.W."/>
            <person name="Henrissat B."/>
            <person name="Nagy L.G."/>
            <person name="Aury J.M."/>
            <person name="Wincker P."/>
            <person name="Grigoriev I.V."/>
            <person name="Bonfante P."/>
            <person name="Martin F.M."/>
        </authorList>
    </citation>
    <scope>NUCLEOTIDE SEQUENCE [LARGE SCALE GENOMIC DNA]</scope>
    <source>
        <strain evidence="1 2">120613-1</strain>
    </source>
</reference>
<sequence>MVWYGIHNPGPMTFSLGSATVRLDILCSHHMLIVYRTFLSPSLPPSSVCIAQLSGITDKCKKQKNARKALGRRNKELSNHMHITARLVVR</sequence>
<keyword evidence="2" id="KW-1185">Reference proteome</keyword>
<organism evidence="1 2">
    <name type="scientific">Choiromyces venosus 120613-1</name>
    <dbReference type="NCBI Taxonomy" id="1336337"/>
    <lineage>
        <taxon>Eukaryota</taxon>
        <taxon>Fungi</taxon>
        <taxon>Dikarya</taxon>
        <taxon>Ascomycota</taxon>
        <taxon>Pezizomycotina</taxon>
        <taxon>Pezizomycetes</taxon>
        <taxon>Pezizales</taxon>
        <taxon>Tuberaceae</taxon>
        <taxon>Choiromyces</taxon>
    </lineage>
</organism>
<evidence type="ECO:0000313" key="1">
    <source>
        <dbReference type="EMBL" id="RPB00219.1"/>
    </source>
</evidence>
<dbReference type="EMBL" id="ML120382">
    <property type="protein sequence ID" value="RPB00219.1"/>
    <property type="molecule type" value="Genomic_DNA"/>
</dbReference>
<accession>A0A3N4JT73</accession>